<organism evidence="1 2">
    <name type="scientific">Ridgeia piscesae</name>
    <name type="common">Tubeworm</name>
    <dbReference type="NCBI Taxonomy" id="27915"/>
    <lineage>
        <taxon>Eukaryota</taxon>
        <taxon>Metazoa</taxon>
        <taxon>Spiralia</taxon>
        <taxon>Lophotrochozoa</taxon>
        <taxon>Annelida</taxon>
        <taxon>Polychaeta</taxon>
        <taxon>Sedentaria</taxon>
        <taxon>Canalipalpata</taxon>
        <taxon>Sabellida</taxon>
        <taxon>Siboglinidae</taxon>
        <taxon>Ridgeia</taxon>
    </lineage>
</organism>
<sequence length="87" mass="10344">MFLLLNAPRFIRIIIFATVQFDMTPERVAMNTLAWHVTNKLYFTNNACNFVLYCLSGSKFRRDFTKLFRDNVWRHCTRKTSETSSNL</sequence>
<proteinExistence type="predicted"/>
<dbReference type="Gene3D" id="1.20.1070.10">
    <property type="entry name" value="Rhodopsin 7-helix transmembrane proteins"/>
    <property type="match status" value="1"/>
</dbReference>
<comment type="caution">
    <text evidence="1">The sequence shown here is derived from an EMBL/GenBank/DDBJ whole genome shotgun (WGS) entry which is preliminary data.</text>
</comment>
<protein>
    <recommendedName>
        <fullName evidence="3">G-protein coupled receptors family 1 profile domain-containing protein</fullName>
    </recommendedName>
</protein>
<gene>
    <name evidence="1" type="ORF">NP493_2246g00004</name>
</gene>
<dbReference type="SUPFAM" id="SSF81321">
    <property type="entry name" value="Family A G protein-coupled receptor-like"/>
    <property type="match status" value="1"/>
</dbReference>
<dbReference type="AlphaFoldDB" id="A0AAD9N1P3"/>
<reference evidence="1" key="1">
    <citation type="journal article" date="2023" name="Mol. Biol. Evol.">
        <title>Third-Generation Sequencing Reveals the Adaptive Role of the Epigenome in Three Deep-Sea Polychaetes.</title>
        <authorList>
            <person name="Perez M."/>
            <person name="Aroh O."/>
            <person name="Sun Y."/>
            <person name="Lan Y."/>
            <person name="Juniper S.K."/>
            <person name="Young C.R."/>
            <person name="Angers B."/>
            <person name="Qian P.Y."/>
        </authorList>
    </citation>
    <scope>NUCLEOTIDE SEQUENCE</scope>
    <source>
        <strain evidence="1">R07B-5</strain>
    </source>
</reference>
<evidence type="ECO:0000313" key="2">
    <source>
        <dbReference type="Proteomes" id="UP001209878"/>
    </source>
</evidence>
<name>A0AAD9N1P3_RIDPI</name>
<evidence type="ECO:0000313" key="1">
    <source>
        <dbReference type="EMBL" id="KAK2153892.1"/>
    </source>
</evidence>
<accession>A0AAD9N1P3</accession>
<keyword evidence="2" id="KW-1185">Reference proteome</keyword>
<dbReference type="EMBL" id="JAODUO010002245">
    <property type="protein sequence ID" value="KAK2153892.1"/>
    <property type="molecule type" value="Genomic_DNA"/>
</dbReference>
<dbReference type="Proteomes" id="UP001209878">
    <property type="component" value="Unassembled WGS sequence"/>
</dbReference>
<evidence type="ECO:0008006" key="3">
    <source>
        <dbReference type="Google" id="ProtNLM"/>
    </source>
</evidence>